<dbReference type="FunFam" id="3.30.540.10:FF:000003">
    <property type="entry name" value="Inositol-1-monophosphatase"/>
    <property type="match status" value="1"/>
</dbReference>
<dbReference type="EMBL" id="MHOP01000026">
    <property type="protein sequence ID" value="OGZ65203.1"/>
    <property type="molecule type" value="Genomic_DNA"/>
</dbReference>
<comment type="caution">
    <text evidence="8">The sequence shown here is derived from an EMBL/GenBank/DDBJ whole genome shotgun (WGS) entry which is preliminary data.</text>
</comment>
<keyword evidence="3 6" id="KW-0479">Metal-binding</keyword>
<comment type="cofactor">
    <cofactor evidence="2 6 7">
        <name>Mg(2+)</name>
        <dbReference type="ChEBI" id="CHEBI:18420"/>
    </cofactor>
</comment>
<evidence type="ECO:0000256" key="1">
    <source>
        <dbReference type="ARBA" id="ARBA00001033"/>
    </source>
</evidence>
<sequence>MDIKLAKTIAEAAAKETGILLNENFYKAKGMSSKNKNKGDIVTDIDLKAEKIILDSIKSHFPDHDILSEEAGDIGNHKSKYLWIVDPIDGTMNYYHGMSPYRIGIALLEDKEPILNVLYNPTKNELYTATKNGGAFLNGEKITVSNRTDLKDCVVMFHLSSKKDPRIRTMNILEKICEEAMQVRMLGSTLASASYIASGRFDIFFSVQQKAWDIFPGSLLIEEAGGKVTDIKGNKITPESTSVVISNGKVHDQIIKLLETI</sequence>
<dbReference type="PRINTS" id="PR00377">
    <property type="entry name" value="IMPHPHTASES"/>
</dbReference>
<name>A0A1G2HRZ1_9BACT</name>
<dbReference type="Pfam" id="PF00459">
    <property type="entry name" value="Inositol_P"/>
    <property type="match status" value="1"/>
</dbReference>
<feature type="binding site" evidence="6">
    <location>
        <position position="86"/>
    </location>
    <ligand>
        <name>Mg(2+)</name>
        <dbReference type="ChEBI" id="CHEBI:18420"/>
        <label>1</label>
        <note>catalytic</note>
    </ligand>
</feature>
<dbReference type="GO" id="GO:0008934">
    <property type="term" value="F:inositol monophosphate 1-phosphatase activity"/>
    <property type="evidence" value="ECO:0007669"/>
    <property type="project" value="InterPro"/>
</dbReference>
<evidence type="ECO:0000256" key="2">
    <source>
        <dbReference type="ARBA" id="ARBA00001946"/>
    </source>
</evidence>
<dbReference type="PROSITE" id="PS00629">
    <property type="entry name" value="IMP_1"/>
    <property type="match status" value="1"/>
</dbReference>
<dbReference type="Proteomes" id="UP000178774">
    <property type="component" value="Unassembled WGS sequence"/>
</dbReference>
<organism evidence="8 9">
    <name type="scientific">Candidatus Staskawiczbacteria bacterium RIFCSPHIGHO2_01_FULL_41_41</name>
    <dbReference type="NCBI Taxonomy" id="1802203"/>
    <lineage>
        <taxon>Bacteria</taxon>
        <taxon>Candidatus Staskawicziibacteriota</taxon>
    </lineage>
</organism>
<dbReference type="PANTHER" id="PTHR20854:SF4">
    <property type="entry name" value="INOSITOL-1-MONOPHOSPHATASE-RELATED"/>
    <property type="match status" value="1"/>
</dbReference>
<reference evidence="8 9" key="1">
    <citation type="journal article" date="2016" name="Nat. Commun.">
        <title>Thousands of microbial genomes shed light on interconnected biogeochemical processes in an aquifer system.</title>
        <authorList>
            <person name="Anantharaman K."/>
            <person name="Brown C.T."/>
            <person name="Hug L.A."/>
            <person name="Sharon I."/>
            <person name="Castelle C.J."/>
            <person name="Probst A.J."/>
            <person name="Thomas B.C."/>
            <person name="Singh A."/>
            <person name="Wilkins M.J."/>
            <person name="Karaoz U."/>
            <person name="Brodie E.L."/>
            <person name="Williams K.H."/>
            <person name="Hubbard S.S."/>
            <person name="Banfield J.F."/>
        </authorList>
    </citation>
    <scope>NUCLEOTIDE SEQUENCE [LARGE SCALE GENOMIC DNA]</scope>
</reference>
<gene>
    <name evidence="8" type="ORF">A2822_01065</name>
</gene>
<dbReference type="InterPro" id="IPR020583">
    <property type="entry name" value="Inositol_monoP_metal-BS"/>
</dbReference>
<feature type="binding site" evidence="6">
    <location>
        <position position="69"/>
    </location>
    <ligand>
        <name>Mg(2+)</name>
        <dbReference type="ChEBI" id="CHEBI:18420"/>
        <label>1</label>
        <note>catalytic</note>
    </ligand>
</feature>
<protein>
    <recommendedName>
        <fullName evidence="7">Inositol-1-monophosphatase</fullName>
        <ecNumber evidence="7">3.1.3.25</ecNumber>
    </recommendedName>
</protein>
<comment type="catalytic activity">
    <reaction evidence="1 7">
        <text>a myo-inositol phosphate + H2O = myo-inositol + phosphate</text>
        <dbReference type="Rhea" id="RHEA:24056"/>
        <dbReference type="ChEBI" id="CHEBI:15377"/>
        <dbReference type="ChEBI" id="CHEBI:17268"/>
        <dbReference type="ChEBI" id="CHEBI:43474"/>
        <dbReference type="ChEBI" id="CHEBI:84139"/>
        <dbReference type="EC" id="3.1.3.25"/>
    </reaction>
</comment>
<feature type="binding site" evidence="6">
    <location>
        <position position="88"/>
    </location>
    <ligand>
        <name>Mg(2+)</name>
        <dbReference type="ChEBI" id="CHEBI:18420"/>
        <label>1</label>
        <note>catalytic</note>
    </ligand>
</feature>
<dbReference type="PANTHER" id="PTHR20854">
    <property type="entry name" value="INOSITOL MONOPHOSPHATASE"/>
    <property type="match status" value="1"/>
</dbReference>
<dbReference type="AlphaFoldDB" id="A0A1G2HRZ1"/>
<comment type="similarity">
    <text evidence="7">Belongs to the inositol monophosphatase superfamily.</text>
</comment>
<feature type="binding site" evidence="6">
    <location>
        <position position="213"/>
    </location>
    <ligand>
        <name>Mg(2+)</name>
        <dbReference type="ChEBI" id="CHEBI:18420"/>
        <label>1</label>
        <note>catalytic</note>
    </ligand>
</feature>
<keyword evidence="5 6" id="KW-0460">Magnesium</keyword>
<accession>A0A1G2HRZ1</accession>
<dbReference type="SUPFAM" id="SSF56655">
    <property type="entry name" value="Carbohydrate phosphatase"/>
    <property type="match status" value="1"/>
</dbReference>
<evidence type="ECO:0000313" key="8">
    <source>
        <dbReference type="EMBL" id="OGZ65203.1"/>
    </source>
</evidence>
<dbReference type="InterPro" id="IPR000760">
    <property type="entry name" value="Inositol_monophosphatase-like"/>
</dbReference>
<keyword evidence="4 7" id="KW-0378">Hydrolase</keyword>
<evidence type="ECO:0000256" key="5">
    <source>
        <dbReference type="ARBA" id="ARBA00022842"/>
    </source>
</evidence>
<dbReference type="GO" id="GO:0006020">
    <property type="term" value="P:inositol metabolic process"/>
    <property type="evidence" value="ECO:0007669"/>
    <property type="project" value="TreeGrafter"/>
</dbReference>
<dbReference type="EC" id="3.1.3.25" evidence="7"/>
<dbReference type="Gene3D" id="3.30.540.10">
    <property type="entry name" value="Fructose-1,6-Bisphosphatase, subunit A, domain 1"/>
    <property type="match status" value="1"/>
</dbReference>
<proteinExistence type="inferred from homology"/>
<dbReference type="GO" id="GO:0046872">
    <property type="term" value="F:metal ion binding"/>
    <property type="evidence" value="ECO:0007669"/>
    <property type="project" value="UniProtKB-KW"/>
</dbReference>
<dbReference type="Gene3D" id="3.40.190.80">
    <property type="match status" value="1"/>
</dbReference>
<feature type="binding site" evidence="6">
    <location>
        <position position="89"/>
    </location>
    <ligand>
        <name>Mg(2+)</name>
        <dbReference type="ChEBI" id="CHEBI:18420"/>
        <label>1</label>
        <note>catalytic</note>
    </ligand>
</feature>
<evidence type="ECO:0000256" key="6">
    <source>
        <dbReference type="PIRSR" id="PIRSR600760-2"/>
    </source>
</evidence>
<evidence type="ECO:0000256" key="3">
    <source>
        <dbReference type="ARBA" id="ARBA00022723"/>
    </source>
</evidence>
<evidence type="ECO:0000313" key="9">
    <source>
        <dbReference type="Proteomes" id="UP000178774"/>
    </source>
</evidence>
<dbReference type="InterPro" id="IPR033942">
    <property type="entry name" value="IMPase"/>
</dbReference>
<dbReference type="CDD" id="cd01639">
    <property type="entry name" value="IMPase"/>
    <property type="match status" value="1"/>
</dbReference>
<dbReference type="GO" id="GO:0007165">
    <property type="term" value="P:signal transduction"/>
    <property type="evidence" value="ECO:0007669"/>
    <property type="project" value="TreeGrafter"/>
</dbReference>
<evidence type="ECO:0000256" key="7">
    <source>
        <dbReference type="RuleBase" id="RU364068"/>
    </source>
</evidence>
<evidence type="ECO:0000256" key="4">
    <source>
        <dbReference type="ARBA" id="ARBA00022801"/>
    </source>
</evidence>